<sequence length="521" mass="55285">MPQVQPTRLPHSRSTQSLRPSANGTPATPGHQRKPSLTRPPGTGLRPKPIPLSSHHPSGSCASSISTRSAIPSLGRLRPAPRPPTSSSNSSLSTTKEVPAIRPVRSLTTLRQAAKVEKGKTPAPLTAAHTGPAPRPRPVVGARSRPRATTLVENPETPPRSQKAPGKVPDRLVPNKTGERVKRTPSARSPVLSGARRVPAARGESTESLAQPSPPPKTTTTRSLMRRPLSLADRVFGGGSALKIAAKEKEKPAPSPFPSPLARLSQRDLRTSLRANSNTSPAAPKSPPPKSASPTAVKFSPAGKNPNLSEDKSFKLPLGKRTPAQRRIASTPVRTPAHSRRALPETPALSTFLRDQSTRIGQIGEEDISLASSTSFRCLTPPGHGSTDLEFVSAIAGPPATRARRPLRSPLSPTSPLSPRRTARPIATSTELRAELARVKNERVVLETRVAAAEAEVGRLTGLAEAALRDRQRALDRAENAEVAREAALWDAVVQAADEAIEEERALLVAIAAARAIVMAM</sequence>
<evidence type="ECO:0000313" key="3">
    <source>
        <dbReference type="EMBL" id="BEI88985.1"/>
    </source>
</evidence>
<accession>A0AA48L126</accession>
<dbReference type="EMBL" id="AP028213">
    <property type="protein sequence ID" value="BEI88985.1"/>
    <property type="molecule type" value="Genomic_DNA"/>
</dbReference>
<evidence type="ECO:0000313" key="4">
    <source>
        <dbReference type="Proteomes" id="UP001233271"/>
    </source>
</evidence>
<reference evidence="3" key="1">
    <citation type="journal article" date="2023" name="BMC Genomics">
        <title>Chromosome-level genome assemblies of Cutaneotrichosporon spp. (Trichosporonales, Basidiomycota) reveal imbalanced evolution between nucleotide sequences and chromosome synteny.</title>
        <authorList>
            <person name="Kobayashi Y."/>
            <person name="Kayamori A."/>
            <person name="Aoki K."/>
            <person name="Shiwa Y."/>
            <person name="Matsutani M."/>
            <person name="Fujita N."/>
            <person name="Sugita T."/>
            <person name="Iwasaki W."/>
            <person name="Tanaka N."/>
            <person name="Takashima M."/>
        </authorList>
    </citation>
    <scope>NUCLEOTIDE SEQUENCE</scope>
    <source>
        <strain evidence="3">HIS019</strain>
    </source>
</reference>
<feature type="region of interest" description="Disordered" evidence="2">
    <location>
        <begin position="1"/>
        <end position="348"/>
    </location>
</feature>
<name>A0AA48L126_9TREE</name>
<feature type="compositionally biased region" description="Low complexity" evidence="2">
    <location>
        <begin position="53"/>
        <end position="66"/>
    </location>
</feature>
<evidence type="ECO:0000256" key="1">
    <source>
        <dbReference type="SAM" id="Coils"/>
    </source>
</evidence>
<evidence type="ECO:0000256" key="2">
    <source>
        <dbReference type="SAM" id="MobiDB-lite"/>
    </source>
</evidence>
<feature type="coiled-coil region" evidence="1">
    <location>
        <begin position="429"/>
        <end position="484"/>
    </location>
</feature>
<dbReference type="Proteomes" id="UP001233271">
    <property type="component" value="Chromosome 2"/>
</dbReference>
<feature type="compositionally biased region" description="Low complexity" evidence="2">
    <location>
        <begin position="408"/>
        <end position="420"/>
    </location>
</feature>
<feature type="region of interest" description="Disordered" evidence="2">
    <location>
        <begin position="399"/>
        <end position="428"/>
    </location>
</feature>
<gene>
    <name evidence="3" type="ORF">CcaverHIS019_0203470</name>
</gene>
<dbReference type="RefSeq" id="XP_060454251.1">
    <property type="nucleotide sequence ID" value="XM_060597349.1"/>
</dbReference>
<feature type="compositionally biased region" description="Polar residues" evidence="2">
    <location>
        <begin position="1"/>
        <end position="26"/>
    </location>
</feature>
<feature type="compositionally biased region" description="Low complexity" evidence="2">
    <location>
        <begin position="85"/>
        <end position="95"/>
    </location>
</feature>
<keyword evidence="1" id="KW-0175">Coiled coil</keyword>
<dbReference type="GeneID" id="85492856"/>
<dbReference type="KEGG" id="ccac:CcaHIS019_0203470"/>
<dbReference type="AlphaFoldDB" id="A0AA48L126"/>
<organism evidence="3 4">
    <name type="scientific">Cutaneotrichosporon cavernicola</name>
    <dbReference type="NCBI Taxonomy" id="279322"/>
    <lineage>
        <taxon>Eukaryota</taxon>
        <taxon>Fungi</taxon>
        <taxon>Dikarya</taxon>
        <taxon>Basidiomycota</taxon>
        <taxon>Agaricomycotina</taxon>
        <taxon>Tremellomycetes</taxon>
        <taxon>Trichosporonales</taxon>
        <taxon>Trichosporonaceae</taxon>
        <taxon>Cutaneotrichosporon</taxon>
    </lineage>
</organism>
<protein>
    <submittedName>
        <fullName evidence="3">Uncharacterized protein</fullName>
    </submittedName>
</protein>
<proteinExistence type="predicted"/>
<keyword evidence="4" id="KW-1185">Reference proteome</keyword>